<dbReference type="Pfam" id="PF14690">
    <property type="entry name" value="Zn_ribbon_ISL3"/>
    <property type="match status" value="1"/>
</dbReference>
<sequence length="165" mass="18619">MFRASRNRGSRSRSRRKHRHDHLLPSERVGARWAHRRSGEGRGERHKGLRSKAADARCPLCYSPAQRIHSRYVPTVPDLPFAGRPVRLRLTARRFVCEQASCPRRIFGEPFAGFLGHRARRAERLETVVHHLGLALGGRPGAGLARRLMLPVTTTRCCGAYGDGR</sequence>
<organism evidence="3 4">
    <name type="scientific">Ancylobacter novellus</name>
    <name type="common">Thiobacillus novellus</name>
    <dbReference type="NCBI Taxonomy" id="921"/>
    <lineage>
        <taxon>Bacteria</taxon>
        <taxon>Pseudomonadati</taxon>
        <taxon>Pseudomonadota</taxon>
        <taxon>Alphaproteobacteria</taxon>
        <taxon>Hyphomicrobiales</taxon>
        <taxon>Xanthobacteraceae</taxon>
        <taxon>Ancylobacter</taxon>
    </lineage>
</organism>
<feature type="compositionally biased region" description="Basic residues" evidence="1">
    <location>
        <begin position="1"/>
        <end position="21"/>
    </location>
</feature>
<protein>
    <recommendedName>
        <fullName evidence="2">Transposase IS204/IS1001/IS1096/IS1165 zinc-finger domain-containing protein</fullName>
    </recommendedName>
</protein>
<feature type="region of interest" description="Disordered" evidence="1">
    <location>
        <begin position="1"/>
        <end position="24"/>
    </location>
</feature>
<reference evidence="3 4" key="1">
    <citation type="submission" date="2017-08" db="EMBL/GenBank/DDBJ databases">
        <title>Infants hospitalized years apart are colonized by the same room-sourced microbial strains.</title>
        <authorList>
            <person name="Brooks B."/>
            <person name="Olm M.R."/>
            <person name="Firek B.A."/>
            <person name="Baker R."/>
            <person name="Thomas B.C."/>
            <person name="Morowitz M.J."/>
            <person name="Banfield J.F."/>
        </authorList>
    </citation>
    <scope>NUCLEOTIDE SEQUENCE [LARGE SCALE GENOMIC DNA]</scope>
    <source>
        <strain evidence="3">S2_005_003_R2_43</strain>
    </source>
</reference>
<evidence type="ECO:0000313" key="4">
    <source>
        <dbReference type="Proteomes" id="UP000249577"/>
    </source>
</evidence>
<gene>
    <name evidence="3" type="ORF">DI565_19625</name>
</gene>
<dbReference type="Proteomes" id="UP000249577">
    <property type="component" value="Unassembled WGS sequence"/>
</dbReference>
<dbReference type="EMBL" id="QFPN01000014">
    <property type="protein sequence ID" value="PZQ10789.1"/>
    <property type="molecule type" value="Genomic_DNA"/>
</dbReference>
<dbReference type="AlphaFoldDB" id="A0A2W5K4G2"/>
<comment type="caution">
    <text evidence="3">The sequence shown here is derived from an EMBL/GenBank/DDBJ whole genome shotgun (WGS) entry which is preliminary data.</text>
</comment>
<evidence type="ECO:0000313" key="3">
    <source>
        <dbReference type="EMBL" id="PZQ10789.1"/>
    </source>
</evidence>
<name>A0A2W5K4G2_ANCNO</name>
<accession>A0A2W5K4G2</accession>
<dbReference type="InterPro" id="IPR029261">
    <property type="entry name" value="Transposase_Znf"/>
</dbReference>
<evidence type="ECO:0000259" key="2">
    <source>
        <dbReference type="Pfam" id="PF14690"/>
    </source>
</evidence>
<evidence type="ECO:0000256" key="1">
    <source>
        <dbReference type="SAM" id="MobiDB-lite"/>
    </source>
</evidence>
<proteinExistence type="predicted"/>
<feature type="domain" description="Transposase IS204/IS1001/IS1096/IS1165 zinc-finger" evidence="2">
    <location>
        <begin position="56"/>
        <end position="99"/>
    </location>
</feature>